<sequence>MLKKNIISITCLLLTVFSYAQKSINNYKYIIIPKEFSFSKSEDQYQLNSLTKFLFNKHGYEAYFIDELPENVKADRCNALNVNVSKEKSNMFKTKIEITLKDCYDAVVMTSKVGESRLKVYNKAYTEALRDAFETYKNFNYKYSGENKIEEFATVKNTAEPVKEEDKVIVEKTVKPQLEATVKPIPEKVSKKEEIDKAPTTVKRELFYAQEIENGYQLVNSEPKVVMILLNTAAIDVYLVKGKSAIVFKEDGFWYYSENNGTLREKETLNIKF</sequence>
<gene>
    <name evidence="1" type="ORF">GN138_13895</name>
</gene>
<accession>A0A6L6UFC4</accession>
<reference evidence="1 2" key="1">
    <citation type="submission" date="2019-12" db="EMBL/GenBank/DDBJ databases">
        <authorList>
            <person name="Li J."/>
        </authorList>
    </citation>
    <scope>NUCLEOTIDE SEQUENCE [LARGE SCALE GENOMIC DNA]</scope>
    <source>
        <strain evidence="1 2">HL2-2</strain>
    </source>
</reference>
<dbReference type="RefSeq" id="WP_157364608.1">
    <property type="nucleotide sequence ID" value="NZ_WOWS01000006.1"/>
</dbReference>
<protein>
    <submittedName>
        <fullName evidence="1">Uncharacterized protein</fullName>
    </submittedName>
</protein>
<organism evidence="1 2">
    <name type="scientific">Winogradskyella endarachnes</name>
    <dbReference type="NCBI Taxonomy" id="2681965"/>
    <lineage>
        <taxon>Bacteria</taxon>
        <taxon>Pseudomonadati</taxon>
        <taxon>Bacteroidota</taxon>
        <taxon>Flavobacteriia</taxon>
        <taxon>Flavobacteriales</taxon>
        <taxon>Flavobacteriaceae</taxon>
        <taxon>Winogradskyella</taxon>
    </lineage>
</organism>
<proteinExistence type="predicted"/>
<keyword evidence="2" id="KW-1185">Reference proteome</keyword>
<dbReference type="Proteomes" id="UP000478208">
    <property type="component" value="Unassembled WGS sequence"/>
</dbReference>
<evidence type="ECO:0000313" key="2">
    <source>
        <dbReference type="Proteomes" id="UP000478208"/>
    </source>
</evidence>
<dbReference type="AlphaFoldDB" id="A0A6L6UFC4"/>
<name>A0A6L6UFC4_9FLAO</name>
<evidence type="ECO:0000313" key="1">
    <source>
        <dbReference type="EMBL" id="MUU79544.1"/>
    </source>
</evidence>
<dbReference type="EMBL" id="WOWS01000006">
    <property type="protein sequence ID" value="MUU79544.1"/>
    <property type="molecule type" value="Genomic_DNA"/>
</dbReference>
<comment type="caution">
    <text evidence="1">The sequence shown here is derived from an EMBL/GenBank/DDBJ whole genome shotgun (WGS) entry which is preliminary data.</text>
</comment>